<accession>A0A4Q9MY08</accession>
<sequence>MLLCLQKPWLAHSGRLFGFGVRSAQMGRPGTTSYCKCCRRQLMLTGSNERQIDEQEAPSRE</sequence>
<gene>
    <name evidence="1" type="ORF">BD311DRAFT_775367</name>
</gene>
<organism evidence="1">
    <name type="scientific">Dichomitus squalens</name>
    <dbReference type="NCBI Taxonomy" id="114155"/>
    <lineage>
        <taxon>Eukaryota</taxon>
        <taxon>Fungi</taxon>
        <taxon>Dikarya</taxon>
        <taxon>Basidiomycota</taxon>
        <taxon>Agaricomycotina</taxon>
        <taxon>Agaricomycetes</taxon>
        <taxon>Polyporales</taxon>
        <taxon>Polyporaceae</taxon>
        <taxon>Dichomitus</taxon>
    </lineage>
</organism>
<name>A0A4Q9MY08_9APHY</name>
<protein>
    <submittedName>
        <fullName evidence="1">Uncharacterized protein</fullName>
    </submittedName>
</protein>
<dbReference type="EMBL" id="ML143395">
    <property type="protein sequence ID" value="TBU32278.1"/>
    <property type="molecule type" value="Genomic_DNA"/>
</dbReference>
<proteinExistence type="predicted"/>
<reference evidence="1" key="1">
    <citation type="submission" date="2019-01" db="EMBL/GenBank/DDBJ databases">
        <title>Draft genome sequences of three monokaryotic isolates of the white-rot basidiomycete fungus Dichomitus squalens.</title>
        <authorList>
            <consortium name="DOE Joint Genome Institute"/>
            <person name="Lopez S.C."/>
            <person name="Andreopoulos B."/>
            <person name="Pangilinan J."/>
            <person name="Lipzen A."/>
            <person name="Riley R."/>
            <person name="Ahrendt S."/>
            <person name="Ng V."/>
            <person name="Barry K."/>
            <person name="Daum C."/>
            <person name="Grigoriev I.V."/>
            <person name="Hilden K.S."/>
            <person name="Makela M.R."/>
            <person name="de Vries R.P."/>
        </authorList>
    </citation>
    <scope>NUCLEOTIDE SEQUENCE [LARGE SCALE GENOMIC DNA]</scope>
    <source>
        <strain evidence="1">OM18370.1</strain>
    </source>
</reference>
<evidence type="ECO:0000313" key="1">
    <source>
        <dbReference type="EMBL" id="TBU32278.1"/>
    </source>
</evidence>
<dbReference type="Proteomes" id="UP000292957">
    <property type="component" value="Unassembled WGS sequence"/>
</dbReference>
<dbReference type="AlphaFoldDB" id="A0A4Q9MY08"/>